<name>A0ABT7S381_9CELL</name>
<dbReference type="Proteomes" id="UP001321453">
    <property type="component" value="Unassembled WGS sequence"/>
</dbReference>
<feature type="transmembrane region" description="Helical" evidence="8">
    <location>
        <begin position="142"/>
        <end position="162"/>
    </location>
</feature>
<proteinExistence type="inferred from homology"/>
<feature type="transmembrane region" description="Helical" evidence="8">
    <location>
        <begin position="195"/>
        <end position="217"/>
    </location>
</feature>
<keyword evidence="10" id="KW-1185">Reference proteome</keyword>
<evidence type="ECO:0000256" key="2">
    <source>
        <dbReference type="ARBA" id="ARBA00009773"/>
    </source>
</evidence>
<dbReference type="RefSeq" id="WP_289444714.1">
    <property type="nucleotide sequence ID" value="NZ_JAUCGR010000001.1"/>
</dbReference>
<protein>
    <submittedName>
        <fullName evidence="9">AI-2E family transporter</fullName>
    </submittedName>
</protein>
<comment type="caution">
    <text evidence="9">The sequence shown here is derived from an EMBL/GenBank/DDBJ whole genome shotgun (WGS) entry which is preliminary data.</text>
</comment>
<dbReference type="InterPro" id="IPR002549">
    <property type="entry name" value="AI-2E-like"/>
</dbReference>
<keyword evidence="5 8" id="KW-0812">Transmembrane</keyword>
<feature type="transmembrane region" description="Helical" evidence="8">
    <location>
        <begin position="7"/>
        <end position="25"/>
    </location>
</feature>
<feature type="transmembrane region" description="Helical" evidence="8">
    <location>
        <begin position="223"/>
        <end position="245"/>
    </location>
</feature>
<organism evidence="9 10">
    <name type="scientific">Cellulomonas edaphi</name>
    <dbReference type="NCBI Taxonomy" id="3053468"/>
    <lineage>
        <taxon>Bacteria</taxon>
        <taxon>Bacillati</taxon>
        <taxon>Actinomycetota</taxon>
        <taxon>Actinomycetes</taxon>
        <taxon>Micrococcales</taxon>
        <taxon>Cellulomonadaceae</taxon>
        <taxon>Cellulomonas</taxon>
    </lineage>
</organism>
<dbReference type="Pfam" id="PF01594">
    <property type="entry name" value="AI-2E_transport"/>
    <property type="match status" value="1"/>
</dbReference>
<feature type="transmembrane region" description="Helical" evidence="8">
    <location>
        <begin position="298"/>
        <end position="320"/>
    </location>
</feature>
<accession>A0ABT7S381</accession>
<comment type="similarity">
    <text evidence="2">Belongs to the autoinducer-2 exporter (AI-2E) (TC 2.A.86) family.</text>
</comment>
<evidence type="ECO:0000256" key="6">
    <source>
        <dbReference type="ARBA" id="ARBA00022989"/>
    </source>
</evidence>
<evidence type="ECO:0000256" key="4">
    <source>
        <dbReference type="ARBA" id="ARBA00022475"/>
    </source>
</evidence>
<evidence type="ECO:0000256" key="8">
    <source>
        <dbReference type="SAM" id="Phobius"/>
    </source>
</evidence>
<feature type="transmembrane region" description="Helical" evidence="8">
    <location>
        <begin position="257"/>
        <end position="278"/>
    </location>
</feature>
<keyword evidence="7 8" id="KW-0472">Membrane</keyword>
<sequence>MASPLPAPTRTLLFLAASVVVLTGVHAVRDVLAPLLLAAVLVIIVHPVRHPLERRGWPRWAATTVVIVVVYLILLALVAMLVFAGIRFGALVTDYLPELRAQVADVASWLGDLGVARSSVEEATSALEPAQLLGVATTLSSAVVGVLGVLFVVVSYVIFVAVDAARYEDAHALFGATHGDVLARATTLDRGVRRYFVVSASFGAVVAVIDGFALWALGVPAPAVWAVLAFVTNFIPNIGFVIGVIPPTLLALVVGGWPLALAVIAVYSAVNVVLQVLVQPKFVADAVNITVTLSFASVIFWTLIIGPLGAILAVPLTLLARAVLLPSGPSSAWYSWLTGDEVARLEPAADPGPVPEPPATA</sequence>
<dbReference type="EMBL" id="JAUCGR010000001">
    <property type="protein sequence ID" value="MDM7830075.1"/>
    <property type="molecule type" value="Genomic_DNA"/>
</dbReference>
<keyword evidence="4" id="KW-1003">Cell membrane</keyword>
<evidence type="ECO:0000313" key="10">
    <source>
        <dbReference type="Proteomes" id="UP001321453"/>
    </source>
</evidence>
<feature type="transmembrane region" description="Helical" evidence="8">
    <location>
        <begin position="31"/>
        <end position="48"/>
    </location>
</feature>
<dbReference type="PANTHER" id="PTHR21716:SF53">
    <property type="entry name" value="PERMEASE PERM-RELATED"/>
    <property type="match status" value="1"/>
</dbReference>
<evidence type="ECO:0000256" key="5">
    <source>
        <dbReference type="ARBA" id="ARBA00022692"/>
    </source>
</evidence>
<keyword evidence="3" id="KW-0813">Transport</keyword>
<comment type="subcellular location">
    <subcellularLocation>
        <location evidence="1">Cell membrane</location>
        <topology evidence="1">Multi-pass membrane protein</topology>
    </subcellularLocation>
</comment>
<keyword evidence="6 8" id="KW-1133">Transmembrane helix</keyword>
<dbReference type="PANTHER" id="PTHR21716">
    <property type="entry name" value="TRANSMEMBRANE PROTEIN"/>
    <property type="match status" value="1"/>
</dbReference>
<gene>
    <name evidence="9" type="ORF">QRT05_01900</name>
</gene>
<evidence type="ECO:0000313" key="9">
    <source>
        <dbReference type="EMBL" id="MDM7830075.1"/>
    </source>
</evidence>
<evidence type="ECO:0000256" key="3">
    <source>
        <dbReference type="ARBA" id="ARBA00022448"/>
    </source>
</evidence>
<feature type="transmembrane region" description="Helical" evidence="8">
    <location>
        <begin position="60"/>
        <end position="86"/>
    </location>
</feature>
<evidence type="ECO:0000256" key="1">
    <source>
        <dbReference type="ARBA" id="ARBA00004651"/>
    </source>
</evidence>
<reference evidence="9 10" key="1">
    <citation type="submission" date="2023-06" db="EMBL/GenBank/DDBJ databases">
        <title>Cellulomonas sp. MW9 Whole genome sequence.</title>
        <authorList>
            <person name="Park S."/>
        </authorList>
    </citation>
    <scope>NUCLEOTIDE SEQUENCE [LARGE SCALE GENOMIC DNA]</scope>
    <source>
        <strain evidence="9 10">MW9</strain>
    </source>
</reference>
<evidence type="ECO:0000256" key="7">
    <source>
        <dbReference type="ARBA" id="ARBA00023136"/>
    </source>
</evidence>